<dbReference type="PANTHER" id="PTHR37313">
    <property type="entry name" value="UPF0749 PROTEIN RV1825"/>
    <property type="match status" value="1"/>
</dbReference>
<gene>
    <name evidence="3" type="ORF">PU560_17715</name>
</gene>
<comment type="similarity">
    <text evidence="1">Belongs to the UPF0749 family.</text>
</comment>
<comment type="caution">
    <text evidence="3">The sequence shown here is derived from an EMBL/GenBank/DDBJ whole genome shotgun (WGS) entry which is preliminary data.</text>
</comment>
<dbReference type="PANTHER" id="PTHR37313:SF2">
    <property type="entry name" value="UPF0749 PROTEIN YLXX"/>
    <property type="match status" value="1"/>
</dbReference>
<reference evidence="3" key="1">
    <citation type="submission" date="2023-02" db="EMBL/GenBank/DDBJ databases">
        <title>Georgenia sp.10Sc9-8, isolated from a soil sample collected from the Taklamakan desert.</title>
        <authorList>
            <person name="Liu S."/>
        </authorList>
    </citation>
    <scope>NUCLEOTIDE SEQUENCE</scope>
    <source>
        <strain evidence="3">10Sc9-8</strain>
    </source>
</reference>
<dbReference type="EMBL" id="JARACI010001204">
    <property type="protein sequence ID" value="MDD9208285.1"/>
    <property type="molecule type" value="Genomic_DNA"/>
</dbReference>
<evidence type="ECO:0000313" key="4">
    <source>
        <dbReference type="Proteomes" id="UP001165561"/>
    </source>
</evidence>
<feature type="non-terminal residue" evidence="3">
    <location>
        <position position="1"/>
    </location>
</feature>
<keyword evidence="4" id="KW-1185">Reference proteome</keyword>
<accession>A0ABT5U4D6</accession>
<protein>
    <submittedName>
        <fullName evidence="3">DUF881 domain-containing protein</fullName>
    </submittedName>
</protein>
<proteinExistence type="inferred from homology"/>
<dbReference type="Gene3D" id="3.30.70.1880">
    <property type="entry name" value="Protein of unknown function DUF881"/>
    <property type="match status" value="1"/>
</dbReference>
<sequence length="236" mass="24941">LPSWVRPRLTSPQVLITLVCLLAGFMVAAQVGQADDESLTGMRQDDLVRLLDELNQRNEELADEGQRLREELAELRSSTSSQQSAQEAVEQQAQVYGVLAGVLPVRGPGIELTIEDPGGTVPAQTLVTILEELRNAGAEAVEISGVRLAASSWIVEDDVAGVIVDGHELSPPYRWTAVGGPETLSGALAIPGGALASVRNNGGEAELVESGSVTIHAVRTLEEPEHAEPVEEDGEG</sequence>
<evidence type="ECO:0000256" key="2">
    <source>
        <dbReference type="SAM" id="Coils"/>
    </source>
</evidence>
<keyword evidence="2" id="KW-0175">Coiled coil</keyword>
<evidence type="ECO:0000256" key="1">
    <source>
        <dbReference type="ARBA" id="ARBA00009108"/>
    </source>
</evidence>
<evidence type="ECO:0000313" key="3">
    <source>
        <dbReference type="EMBL" id="MDD9208285.1"/>
    </source>
</evidence>
<organism evidence="3 4">
    <name type="scientific">Georgenia halotolerans</name>
    <dbReference type="NCBI Taxonomy" id="3028317"/>
    <lineage>
        <taxon>Bacteria</taxon>
        <taxon>Bacillati</taxon>
        <taxon>Actinomycetota</taxon>
        <taxon>Actinomycetes</taxon>
        <taxon>Micrococcales</taxon>
        <taxon>Bogoriellaceae</taxon>
        <taxon>Georgenia</taxon>
    </lineage>
</organism>
<dbReference type="InterPro" id="IPR010273">
    <property type="entry name" value="DUF881"/>
</dbReference>
<feature type="coiled-coil region" evidence="2">
    <location>
        <begin position="44"/>
        <end position="78"/>
    </location>
</feature>
<name>A0ABT5U4D6_9MICO</name>
<dbReference type="Proteomes" id="UP001165561">
    <property type="component" value="Unassembled WGS sequence"/>
</dbReference>
<dbReference type="Pfam" id="PF05949">
    <property type="entry name" value="DUF881"/>
    <property type="match status" value="1"/>
</dbReference>